<proteinExistence type="predicted"/>
<comment type="caution">
    <text evidence="1">The sequence shown here is derived from an EMBL/GenBank/DDBJ whole genome shotgun (WGS) entry which is preliminary data.</text>
</comment>
<dbReference type="GO" id="GO:0000463">
    <property type="term" value="P:maturation of LSU-rRNA from tricistronic rRNA transcript (SSU-rRNA, 5.8S rRNA, LSU-rRNA)"/>
    <property type="evidence" value="ECO:0007669"/>
    <property type="project" value="TreeGrafter"/>
</dbReference>
<dbReference type="GO" id="GO:0000466">
    <property type="term" value="P:maturation of 5.8S rRNA from tricistronic rRNA transcript (SSU-rRNA, 5.8S rRNA, LSU-rRNA)"/>
    <property type="evidence" value="ECO:0007669"/>
    <property type="project" value="TreeGrafter"/>
</dbReference>
<reference evidence="1" key="1">
    <citation type="journal article" date="2019" name="Sci. Rep.">
        <title>Draft genome of Tanacetum cinerariifolium, the natural source of mosquito coil.</title>
        <authorList>
            <person name="Yamashiro T."/>
            <person name="Shiraishi A."/>
            <person name="Satake H."/>
            <person name="Nakayama K."/>
        </authorList>
    </citation>
    <scope>NUCLEOTIDE SEQUENCE</scope>
</reference>
<evidence type="ECO:0000313" key="1">
    <source>
        <dbReference type="EMBL" id="GFA06462.1"/>
    </source>
</evidence>
<feature type="non-terminal residue" evidence="1">
    <location>
        <position position="1"/>
    </location>
</feature>
<dbReference type="InterPro" id="IPR039844">
    <property type="entry name" value="URB1"/>
</dbReference>
<sequence length="428" mass="48064">SQIYRLDNVKDINLQFGPLFVCVLEKCVRLLGSESGTFTLPEKSMISMYVSNTLRYFLQTQVEAGLLSSLILLTLTERLENIDGDSHEWRPLKSLLHFSRSLSVKETCMFSPIDRKRALNDDDSFVSRLGEFTNLAQSERNSEKTTAFSSSMLSASPDLILQHFPAVISISKNLGGIPFSILLSICFLERGFLNDVCKSWPELSFLGLERVVASVHDQSNGDFSSMDSTKFETFSYFLNKVPFYVLFPAIVSTECLYLSESAKLQNLLLAKLSKEISDNFVCSFRLVFFWLHHIRSSYRDEPADELVKISEICFALIKSMLAHPSTGHYVQEIADTIFCHPAIYAVVESPNSVEEDNESQSKDDVFVDEDNNIVEAELEVNLFGVNVVEQENVGGLSANVLDSMFDVNDLDVIDNEDFNGNSSGDWGV</sequence>
<dbReference type="EMBL" id="BKCJ010363451">
    <property type="protein sequence ID" value="GFA06462.1"/>
    <property type="molecule type" value="Genomic_DNA"/>
</dbReference>
<dbReference type="GO" id="GO:0005730">
    <property type="term" value="C:nucleolus"/>
    <property type="evidence" value="ECO:0007669"/>
    <property type="project" value="TreeGrafter"/>
</dbReference>
<dbReference type="AlphaFoldDB" id="A0A699J2U9"/>
<dbReference type="PANTHER" id="PTHR13500:SF0">
    <property type="entry name" value="NUCLEOLAR PRE-RIBOSOMAL-ASSOCIATED PROTEIN 1"/>
    <property type="match status" value="1"/>
</dbReference>
<accession>A0A699J2U9</accession>
<name>A0A699J2U9_TANCI</name>
<protein>
    <submittedName>
        <fullName evidence="1">Uncharacterized protein</fullName>
    </submittedName>
</protein>
<gene>
    <name evidence="1" type="ORF">Tci_578434</name>
</gene>
<organism evidence="1">
    <name type="scientific">Tanacetum cinerariifolium</name>
    <name type="common">Dalmatian daisy</name>
    <name type="synonym">Chrysanthemum cinerariifolium</name>
    <dbReference type="NCBI Taxonomy" id="118510"/>
    <lineage>
        <taxon>Eukaryota</taxon>
        <taxon>Viridiplantae</taxon>
        <taxon>Streptophyta</taxon>
        <taxon>Embryophyta</taxon>
        <taxon>Tracheophyta</taxon>
        <taxon>Spermatophyta</taxon>
        <taxon>Magnoliopsida</taxon>
        <taxon>eudicotyledons</taxon>
        <taxon>Gunneridae</taxon>
        <taxon>Pentapetalae</taxon>
        <taxon>asterids</taxon>
        <taxon>campanulids</taxon>
        <taxon>Asterales</taxon>
        <taxon>Asteraceae</taxon>
        <taxon>Asteroideae</taxon>
        <taxon>Anthemideae</taxon>
        <taxon>Anthemidinae</taxon>
        <taxon>Tanacetum</taxon>
    </lineage>
</organism>
<dbReference type="PANTHER" id="PTHR13500">
    <property type="entry name" value="NUCLEOLAR PRERIBOSOMAL-ASSOCIATED PROTEIN 1"/>
    <property type="match status" value="1"/>
</dbReference>